<dbReference type="Proteomes" id="UP000272560">
    <property type="component" value="Unassembled WGS sequence"/>
</dbReference>
<sequence length="116" mass="12600">MLVLWWAPGSLLDLADVMAAYAVIRDVSEGYLLPLVTHLQGMVGIAADARSVILDSFLSSRVAFVGKGPVDQVIAAFLDQALSETRYFESPVAAEAWARDKAVDDHRAAVPRLPIY</sequence>
<proteinExistence type="predicted"/>
<dbReference type="Gene3D" id="3.40.970.30">
    <property type="entry name" value="yp_829618.1 like domains"/>
    <property type="match status" value="1"/>
</dbReference>
<evidence type="ECO:0000313" key="1">
    <source>
        <dbReference type="EMBL" id="RJT77799.1"/>
    </source>
</evidence>
<organism evidence="1 2">
    <name type="scientific">Arthrobacter cheniae</name>
    <dbReference type="NCBI Taxonomy" id="1258888"/>
    <lineage>
        <taxon>Bacteria</taxon>
        <taxon>Bacillati</taxon>
        <taxon>Actinomycetota</taxon>
        <taxon>Actinomycetes</taxon>
        <taxon>Micrococcales</taxon>
        <taxon>Micrococcaceae</taxon>
        <taxon>Arthrobacter</taxon>
    </lineage>
</organism>
<name>A0A3A5M956_9MICC</name>
<reference evidence="1 2" key="1">
    <citation type="submission" date="2018-09" db="EMBL/GenBank/DDBJ databases">
        <title>Novel species of Arthrobacter.</title>
        <authorList>
            <person name="Liu Q."/>
            <person name="Xin Y.-H."/>
        </authorList>
    </citation>
    <scope>NUCLEOTIDE SEQUENCE [LARGE SCALE GENOMIC DNA]</scope>
    <source>
        <strain evidence="1 2">Hz2</strain>
    </source>
</reference>
<accession>A0A3A5M956</accession>
<comment type="caution">
    <text evidence="1">The sequence shown here is derived from an EMBL/GenBank/DDBJ whole genome shotgun (WGS) entry which is preliminary data.</text>
</comment>
<dbReference type="AlphaFoldDB" id="A0A3A5M956"/>
<evidence type="ECO:0008006" key="3">
    <source>
        <dbReference type="Google" id="ProtNLM"/>
    </source>
</evidence>
<keyword evidence="2" id="KW-1185">Reference proteome</keyword>
<evidence type="ECO:0000313" key="2">
    <source>
        <dbReference type="Proteomes" id="UP000272560"/>
    </source>
</evidence>
<dbReference type="EMBL" id="QZVT01000008">
    <property type="protein sequence ID" value="RJT77799.1"/>
    <property type="molecule type" value="Genomic_DNA"/>
</dbReference>
<dbReference type="Gene3D" id="3.40.1680.10">
    <property type="entry name" value="yp_829618.1 domain like"/>
    <property type="match status" value="1"/>
</dbReference>
<dbReference type="OrthoDB" id="4950053at2"/>
<protein>
    <recommendedName>
        <fullName evidence="3">STAS/SEC14 domain-containing protein</fullName>
    </recommendedName>
</protein>
<dbReference type="RefSeq" id="WP_120149816.1">
    <property type="nucleotide sequence ID" value="NZ_QZVT01000008.1"/>
</dbReference>
<gene>
    <name evidence="1" type="ORF">D6T63_14730</name>
</gene>